<organism evidence="1 2">
    <name type="scientific">Lucilia cuprina</name>
    <name type="common">Green bottle fly</name>
    <name type="synonym">Australian sheep blowfly</name>
    <dbReference type="NCBI Taxonomy" id="7375"/>
    <lineage>
        <taxon>Eukaryota</taxon>
        <taxon>Metazoa</taxon>
        <taxon>Ecdysozoa</taxon>
        <taxon>Arthropoda</taxon>
        <taxon>Hexapoda</taxon>
        <taxon>Insecta</taxon>
        <taxon>Pterygota</taxon>
        <taxon>Neoptera</taxon>
        <taxon>Endopterygota</taxon>
        <taxon>Diptera</taxon>
        <taxon>Brachycera</taxon>
        <taxon>Muscomorpha</taxon>
        <taxon>Oestroidea</taxon>
        <taxon>Calliphoridae</taxon>
        <taxon>Luciliinae</taxon>
        <taxon>Lucilia</taxon>
    </lineage>
</organism>
<name>A0A0L0C494_LUCCU</name>
<comment type="caution">
    <text evidence="1">The sequence shown here is derived from an EMBL/GenBank/DDBJ whole genome shotgun (WGS) entry which is preliminary data.</text>
</comment>
<protein>
    <submittedName>
        <fullName evidence="1">Uncharacterized protein</fullName>
    </submittedName>
</protein>
<dbReference type="AlphaFoldDB" id="A0A0L0C494"/>
<accession>A0A0L0C494</accession>
<reference evidence="1 2" key="1">
    <citation type="journal article" date="2015" name="Nat. Commun.">
        <title>Lucilia cuprina genome unlocks parasitic fly biology to underpin future interventions.</title>
        <authorList>
            <person name="Anstead C.A."/>
            <person name="Korhonen P.K."/>
            <person name="Young N.D."/>
            <person name="Hall R.S."/>
            <person name="Jex A.R."/>
            <person name="Murali S.C."/>
            <person name="Hughes D.S."/>
            <person name="Lee S.F."/>
            <person name="Perry T."/>
            <person name="Stroehlein A.J."/>
            <person name="Ansell B.R."/>
            <person name="Breugelmans B."/>
            <person name="Hofmann A."/>
            <person name="Qu J."/>
            <person name="Dugan S."/>
            <person name="Lee S.L."/>
            <person name="Chao H."/>
            <person name="Dinh H."/>
            <person name="Han Y."/>
            <person name="Doddapaneni H.V."/>
            <person name="Worley K.C."/>
            <person name="Muzny D.M."/>
            <person name="Ioannidis P."/>
            <person name="Waterhouse R.M."/>
            <person name="Zdobnov E.M."/>
            <person name="James P.J."/>
            <person name="Bagnall N.H."/>
            <person name="Kotze A.C."/>
            <person name="Gibbs R.A."/>
            <person name="Richards S."/>
            <person name="Batterham P."/>
            <person name="Gasser R.B."/>
        </authorList>
    </citation>
    <scope>NUCLEOTIDE SEQUENCE [LARGE SCALE GENOMIC DNA]</scope>
    <source>
        <strain evidence="1 2">LS</strain>
        <tissue evidence="1">Full body</tissue>
    </source>
</reference>
<proteinExistence type="predicted"/>
<dbReference type="EMBL" id="JRES01000932">
    <property type="protein sequence ID" value="KNC27178.1"/>
    <property type="molecule type" value="Genomic_DNA"/>
</dbReference>
<keyword evidence="2" id="KW-1185">Reference proteome</keyword>
<gene>
    <name evidence="1" type="ORF">FF38_13841</name>
</gene>
<evidence type="ECO:0000313" key="2">
    <source>
        <dbReference type="Proteomes" id="UP000037069"/>
    </source>
</evidence>
<dbReference type="Proteomes" id="UP000037069">
    <property type="component" value="Unassembled WGS sequence"/>
</dbReference>
<sequence length="195" mass="22478">MFIRKGQKLMRASSRIILSPYRITFRNISSYNQSCERLITLFHYSVNIGQIINKEIGWLPPNQSPMNKGVITFNIKNVATLDHGKLWYMCRLDVIFEYNICKSKEGAPKFQCPLCMLYISKSALRVIVFEIFLNNISIKSEVTTQIAECETQYIRGAAFLSLISQTQISIPDIGIKKSNYNTTLYETRYSCSLPY</sequence>
<evidence type="ECO:0000313" key="1">
    <source>
        <dbReference type="EMBL" id="KNC27178.1"/>
    </source>
</evidence>